<keyword evidence="4" id="KW-1185">Reference proteome</keyword>
<evidence type="ECO:0000313" key="4">
    <source>
        <dbReference type="Proteomes" id="UP000324748"/>
    </source>
</evidence>
<dbReference type="EMBL" id="VSWC01000183">
    <property type="protein sequence ID" value="KAA1069052.1"/>
    <property type="molecule type" value="Genomic_DNA"/>
</dbReference>
<protein>
    <submittedName>
        <fullName evidence="3">Uncharacterized protein</fullName>
    </submittedName>
</protein>
<sequence length="68" mass="7598">MSNDPDPVDCSNNGPALTTLDELPEMLESPKEEIDPDEPADDHKRHQLEPHITDELSKLSFDKLCGRA</sequence>
<evidence type="ECO:0000313" key="2">
    <source>
        <dbReference type="EMBL" id="KAA1069052.1"/>
    </source>
</evidence>
<dbReference type="Proteomes" id="UP000324748">
    <property type="component" value="Unassembled WGS sequence"/>
</dbReference>
<feature type="compositionally biased region" description="Basic and acidic residues" evidence="1">
    <location>
        <begin position="41"/>
        <end position="54"/>
    </location>
</feature>
<dbReference type="AlphaFoldDB" id="A0A5B0RDY1"/>
<evidence type="ECO:0000313" key="3">
    <source>
        <dbReference type="EMBL" id="KAA1123642.1"/>
    </source>
</evidence>
<dbReference type="Proteomes" id="UP000325313">
    <property type="component" value="Unassembled WGS sequence"/>
</dbReference>
<organism evidence="3 5">
    <name type="scientific">Puccinia graminis f. sp. tritici</name>
    <dbReference type="NCBI Taxonomy" id="56615"/>
    <lineage>
        <taxon>Eukaryota</taxon>
        <taxon>Fungi</taxon>
        <taxon>Dikarya</taxon>
        <taxon>Basidiomycota</taxon>
        <taxon>Pucciniomycotina</taxon>
        <taxon>Pucciniomycetes</taxon>
        <taxon>Pucciniales</taxon>
        <taxon>Pucciniaceae</taxon>
        <taxon>Puccinia</taxon>
    </lineage>
</organism>
<evidence type="ECO:0000313" key="5">
    <source>
        <dbReference type="Proteomes" id="UP000325313"/>
    </source>
</evidence>
<dbReference type="EMBL" id="VDEP01000207">
    <property type="protein sequence ID" value="KAA1123642.1"/>
    <property type="molecule type" value="Genomic_DNA"/>
</dbReference>
<feature type="region of interest" description="Disordered" evidence="1">
    <location>
        <begin position="1"/>
        <end position="54"/>
    </location>
</feature>
<proteinExistence type="predicted"/>
<reference evidence="4 5" key="1">
    <citation type="submission" date="2019-05" db="EMBL/GenBank/DDBJ databases">
        <title>Emergence of the Ug99 lineage of the wheat stem rust pathogen through somatic hybridization.</title>
        <authorList>
            <person name="Li F."/>
            <person name="Upadhyaya N.M."/>
            <person name="Sperschneider J."/>
            <person name="Matny O."/>
            <person name="Nguyen-Phuc H."/>
            <person name="Mago R."/>
            <person name="Raley C."/>
            <person name="Miller M.E."/>
            <person name="Silverstein K.A.T."/>
            <person name="Henningsen E."/>
            <person name="Hirsch C.D."/>
            <person name="Visser B."/>
            <person name="Pretorius Z.A."/>
            <person name="Steffenson B.J."/>
            <person name="Schwessinger B."/>
            <person name="Dodds P.N."/>
            <person name="Figueroa M."/>
        </authorList>
    </citation>
    <scope>NUCLEOTIDE SEQUENCE [LARGE SCALE GENOMIC DNA]</scope>
    <source>
        <strain evidence="2">21-0</strain>
        <strain evidence="3 5">Ug99</strain>
    </source>
</reference>
<accession>A0A5B0RDY1</accession>
<comment type="caution">
    <text evidence="3">The sequence shown here is derived from an EMBL/GenBank/DDBJ whole genome shotgun (WGS) entry which is preliminary data.</text>
</comment>
<evidence type="ECO:0000256" key="1">
    <source>
        <dbReference type="SAM" id="MobiDB-lite"/>
    </source>
</evidence>
<gene>
    <name evidence="2" type="ORF">PGT21_010291</name>
    <name evidence="3" type="ORF">PGTUg99_023667</name>
</gene>
<name>A0A5B0RDY1_PUCGR</name>